<feature type="domain" description="ATPase AAA-3" evidence="4">
    <location>
        <begin position="49"/>
        <end position="179"/>
    </location>
</feature>
<keyword evidence="1" id="KW-0547">Nucleotide-binding</keyword>
<dbReference type="InterPro" id="IPR027417">
    <property type="entry name" value="P-loop_NTPase"/>
</dbReference>
<evidence type="ECO:0000256" key="1">
    <source>
        <dbReference type="ARBA" id="ARBA00022741"/>
    </source>
</evidence>
<dbReference type="Pfam" id="PF17863">
    <property type="entry name" value="AAA_lid_2"/>
    <property type="match status" value="1"/>
</dbReference>
<dbReference type="InterPro" id="IPR011703">
    <property type="entry name" value="ATPase_AAA-3"/>
</dbReference>
<evidence type="ECO:0000313" key="7">
    <source>
        <dbReference type="Proteomes" id="UP000778951"/>
    </source>
</evidence>
<dbReference type="Pfam" id="PF07726">
    <property type="entry name" value="AAA_3"/>
    <property type="match status" value="1"/>
</dbReference>
<evidence type="ECO:0000313" key="6">
    <source>
        <dbReference type="EMBL" id="NIZ68939.1"/>
    </source>
</evidence>
<proteinExistence type="inferred from homology"/>
<dbReference type="AlphaFoldDB" id="A0A968GH81"/>
<comment type="similarity">
    <text evidence="3">Belongs to the MoxR family.</text>
</comment>
<dbReference type="GO" id="GO:0016887">
    <property type="term" value="F:ATP hydrolysis activity"/>
    <property type="evidence" value="ECO:0007669"/>
    <property type="project" value="InterPro"/>
</dbReference>
<evidence type="ECO:0000259" key="5">
    <source>
        <dbReference type="Pfam" id="PF17863"/>
    </source>
</evidence>
<evidence type="ECO:0000259" key="4">
    <source>
        <dbReference type="Pfam" id="PF07726"/>
    </source>
</evidence>
<feature type="domain" description="ChlI/MoxR AAA lid" evidence="5">
    <location>
        <begin position="256"/>
        <end position="319"/>
    </location>
</feature>
<gene>
    <name evidence="6" type="ORF">HCT48_01730</name>
</gene>
<dbReference type="Gene3D" id="1.10.8.80">
    <property type="entry name" value="Magnesium chelatase subunit I, C-Terminal domain"/>
    <property type="match status" value="1"/>
</dbReference>
<dbReference type="RefSeq" id="WP_167695051.1">
    <property type="nucleotide sequence ID" value="NZ_CP118181.1"/>
</dbReference>
<dbReference type="GO" id="GO:0005524">
    <property type="term" value="F:ATP binding"/>
    <property type="evidence" value="ECO:0007669"/>
    <property type="project" value="UniProtKB-KW"/>
</dbReference>
<dbReference type="Gene3D" id="3.40.50.300">
    <property type="entry name" value="P-loop containing nucleotide triphosphate hydrolases"/>
    <property type="match status" value="1"/>
</dbReference>
<dbReference type="InterPro" id="IPR041628">
    <property type="entry name" value="ChlI/MoxR_AAA_lid"/>
</dbReference>
<evidence type="ECO:0000256" key="2">
    <source>
        <dbReference type="ARBA" id="ARBA00022840"/>
    </source>
</evidence>
<dbReference type="FunFam" id="3.40.50.300:FF:000640">
    <property type="entry name" value="MoxR family ATPase"/>
    <property type="match status" value="1"/>
</dbReference>
<organism evidence="6 7">
    <name type="scientific">Entomospira culicis</name>
    <dbReference type="NCBI Taxonomy" id="2719989"/>
    <lineage>
        <taxon>Bacteria</taxon>
        <taxon>Pseudomonadati</taxon>
        <taxon>Spirochaetota</taxon>
        <taxon>Spirochaetia</taxon>
        <taxon>Spirochaetales</taxon>
        <taxon>Spirochaetaceae</taxon>
        <taxon>Entomospira</taxon>
    </lineage>
</organism>
<dbReference type="SUPFAM" id="SSF52540">
    <property type="entry name" value="P-loop containing nucleoside triphosphate hydrolases"/>
    <property type="match status" value="1"/>
</dbReference>
<keyword evidence="2" id="KW-0067">ATP-binding</keyword>
<reference evidence="6" key="1">
    <citation type="submission" date="2020-03" db="EMBL/GenBank/DDBJ databases">
        <title>Spirochaetal bacteria isolated from arthropods constitute a novel genus Entomospira genus novum within the order Spirochaetales.</title>
        <authorList>
            <person name="Grana-Miraglia L."/>
            <person name="Sikutova S."/>
            <person name="Fingerle V."/>
            <person name="Sing A."/>
            <person name="Castillo-Ramirez S."/>
            <person name="Margos G."/>
            <person name="Rudolf I."/>
        </authorList>
    </citation>
    <scope>NUCLEOTIDE SEQUENCE</scope>
    <source>
        <strain evidence="6">BR149</strain>
    </source>
</reference>
<evidence type="ECO:0000256" key="3">
    <source>
        <dbReference type="ARBA" id="ARBA00061607"/>
    </source>
</evidence>
<dbReference type="PANTHER" id="PTHR42759:SF1">
    <property type="entry name" value="MAGNESIUM-CHELATASE SUBUNIT CHLD"/>
    <property type="match status" value="1"/>
</dbReference>
<keyword evidence="7" id="KW-1185">Reference proteome</keyword>
<dbReference type="PANTHER" id="PTHR42759">
    <property type="entry name" value="MOXR FAMILY PROTEIN"/>
    <property type="match status" value="1"/>
</dbReference>
<dbReference type="EMBL" id="JAATLM010000001">
    <property type="protein sequence ID" value="NIZ68939.1"/>
    <property type="molecule type" value="Genomic_DNA"/>
</dbReference>
<protein>
    <submittedName>
        <fullName evidence="6">AAA domain-containing protein</fullName>
    </submittedName>
</protein>
<dbReference type="Proteomes" id="UP000778951">
    <property type="component" value="Unassembled WGS sequence"/>
</dbReference>
<sequence>MRRNFYVSDSLSARASQLIHQIKTEMHKKLVAQEELIFALLTGLVTSGHVLIEGAPGLAKTLAVSTLCQIADLDFKRIQFTPDLLPADIVGTMVYNQATGIFTTKKGAIFANLVLADEINRAPAKVQSALLEAMAERQVTIGEQTHILPSPFLVLATQNPIEQEGAYRLPEAQLDRFLIKAKIDYPNAHEELAILQKMGIEKDIPIHKILTADDITLLKVATDAVRVEESIEKYIVSIIVASRSTDESLPFTRWLDYGASPRATLALYRVAKARALFEGRDFVLPEDVKMSALPVLRHRLVLSYDAEAEELDSDDVITSILSMVAVP</sequence>
<name>A0A968GH81_9SPIO</name>
<dbReference type="PIRSF" id="PIRSF002849">
    <property type="entry name" value="AAA_ATPase_chaperone_MoxR_prd"/>
    <property type="match status" value="1"/>
</dbReference>
<comment type="caution">
    <text evidence="6">The sequence shown here is derived from an EMBL/GenBank/DDBJ whole genome shotgun (WGS) entry which is preliminary data.</text>
</comment>
<accession>A0A968GH81</accession>
<dbReference type="InterPro" id="IPR050764">
    <property type="entry name" value="CbbQ/NirQ/NorQ/GpvN"/>
</dbReference>